<dbReference type="OrthoDB" id="2640035at2759"/>
<evidence type="ECO:0000256" key="1">
    <source>
        <dbReference type="SAM" id="MobiDB-lite"/>
    </source>
</evidence>
<proteinExistence type="predicted"/>
<protein>
    <recommendedName>
        <fullName evidence="5">Transmembrane protein</fullName>
    </recommendedName>
</protein>
<sequence>MATSNGATPRSQSDSHPNLSTIQKEEEILRRFPPPLHWHKPQPSKPFGRLRQMVFSFLCLASLGLDSLDPIWAAIRLEEEGDESVWYTGIDHTCDRLNNMLVVASLLLATTAVFITTPPPRVSIVDYTLRGPYICMLVSFGLLIGGIMAASVCVLITRKARPDWSERVLYAGRFHVYCTLVTLSYPFLSIGTAALFLSFGVLTAVWCTQDLGIHVTALILLFILPVAVGVMFGISCSTAAAKCRQKKEDPVA</sequence>
<gene>
    <name evidence="3" type="ORF">MVEN_01696300</name>
</gene>
<keyword evidence="2" id="KW-1133">Transmembrane helix</keyword>
<keyword evidence="2" id="KW-0472">Membrane</keyword>
<feature type="region of interest" description="Disordered" evidence="1">
    <location>
        <begin position="1"/>
        <end position="20"/>
    </location>
</feature>
<accession>A0A8H7CQ26</accession>
<feature type="transmembrane region" description="Helical" evidence="2">
    <location>
        <begin position="131"/>
        <end position="156"/>
    </location>
</feature>
<evidence type="ECO:0000256" key="2">
    <source>
        <dbReference type="SAM" id="Phobius"/>
    </source>
</evidence>
<comment type="caution">
    <text evidence="3">The sequence shown here is derived from an EMBL/GenBank/DDBJ whole genome shotgun (WGS) entry which is preliminary data.</text>
</comment>
<evidence type="ECO:0000313" key="4">
    <source>
        <dbReference type="Proteomes" id="UP000620124"/>
    </source>
</evidence>
<reference evidence="3" key="1">
    <citation type="submission" date="2020-05" db="EMBL/GenBank/DDBJ databases">
        <title>Mycena genomes resolve the evolution of fungal bioluminescence.</title>
        <authorList>
            <person name="Tsai I.J."/>
        </authorList>
    </citation>
    <scope>NUCLEOTIDE SEQUENCE</scope>
    <source>
        <strain evidence="3">CCC161011</strain>
    </source>
</reference>
<dbReference type="EMBL" id="JACAZI010000015">
    <property type="protein sequence ID" value="KAF7344067.1"/>
    <property type="molecule type" value="Genomic_DNA"/>
</dbReference>
<evidence type="ECO:0008006" key="5">
    <source>
        <dbReference type="Google" id="ProtNLM"/>
    </source>
</evidence>
<feature type="transmembrane region" description="Helical" evidence="2">
    <location>
        <begin position="211"/>
        <end position="234"/>
    </location>
</feature>
<organism evidence="3 4">
    <name type="scientific">Mycena venus</name>
    <dbReference type="NCBI Taxonomy" id="2733690"/>
    <lineage>
        <taxon>Eukaryota</taxon>
        <taxon>Fungi</taxon>
        <taxon>Dikarya</taxon>
        <taxon>Basidiomycota</taxon>
        <taxon>Agaricomycotina</taxon>
        <taxon>Agaricomycetes</taxon>
        <taxon>Agaricomycetidae</taxon>
        <taxon>Agaricales</taxon>
        <taxon>Marasmiineae</taxon>
        <taxon>Mycenaceae</taxon>
        <taxon>Mycena</taxon>
    </lineage>
</organism>
<evidence type="ECO:0000313" key="3">
    <source>
        <dbReference type="EMBL" id="KAF7344067.1"/>
    </source>
</evidence>
<dbReference type="AlphaFoldDB" id="A0A8H7CQ26"/>
<keyword evidence="4" id="KW-1185">Reference proteome</keyword>
<name>A0A8H7CQ26_9AGAR</name>
<dbReference type="Proteomes" id="UP000620124">
    <property type="component" value="Unassembled WGS sequence"/>
</dbReference>
<keyword evidence="2" id="KW-0812">Transmembrane</keyword>
<feature type="transmembrane region" description="Helical" evidence="2">
    <location>
        <begin position="100"/>
        <end position="119"/>
    </location>
</feature>
<feature type="transmembrane region" description="Helical" evidence="2">
    <location>
        <begin position="176"/>
        <end position="199"/>
    </location>
</feature>